<protein>
    <recommendedName>
        <fullName evidence="4">Sodium-dependent bicarbonate transport family permease</fullName>
    </recommendedName>
</protein>
<feature type="transmembrane region" description="Helical" evidence="1">
    <location>
        <begin position="37"/>
        <end position="55"/>
    </location>
</feature>
<organism evidence="2 3">
    <name type="scientific">Thermocrinis minervae</name>
    <dbReference type="NCBI Taxonomy" id="381751"/>
    <lineage>
        <taxon>Bacteria</taxon>
        <taxon>Pseudomonadati</taxon>
        <taxon>Aquificota</taxon>
        <taxon>Aquificia</taxon>
        <taxon>Aquificales</taxon>
        <taxon>Aquificaceae</taxon>
        <taxon>Thermocrinis</taxon>
    </lineage>
</organism>
<feature type="transmembrane region" description="Helical" evidence="1">
    <location>
        <begin position="170"/>
        <end position="188"/>
    </location>
</feature>
<keyword evidence="1" id="KW-0812">Transmembrane</keyword>
<proteinExistence type="predicted"/>
<evidence type="ECO:0000313" key="3">
    <source>
        <dbReference type="Proteomes" id="UP000189810"/>
    </source>
</evidence>
<dbReference type="AlphaFoldDB" id="A0A1M6SBM7"/>
<dbReference type="RefSeq" id="WP_079654086.1">
    <property type="nucleotide sequence ID" value="NZ_LT670846.1"/>
</dbReference>
<dbReference type="EMBL" id="LT670846">
    <property type="protein sequence ID" value="SHK42029.1"/>
    <property type="molecule type" value="Genomic_DNA"/>
</dbReference>
<accession>A0A1M6SBM7</accession>
<dbReference type="STRING" id="381751.SAMN05444391_0960"/>
<dbReference type="PANTHER" id="PTHR40400:SF1">
    <property type="entry name" value="SLR1512 PROTEIN"/>
    <property type="match status" value="1"/>
</dbReference>
<feature type="transmembrane region" description="Helical" evidence="1">
    <location>
        <begin position="200"/>
        <end position="220"/>
    </location>
</feature>
<reference evidence="2 3" key="1">
    <citation type="submission" date="2016-11" db="EMBL/GenBank/DDBJ databases">
        <authorList>
            <person name="Jaros S."/>
            <person name="Januszkiewicz K."/>
            <person name="Wedrychowicz H."/>
        </authorList>
    </citation>
    <scope>NUCLEOTIDE SEQUENCE [LARGE SCALE GENOMIC DNA]</scope>
    <source>
        <strain evidence="2 3">DSM 19557</strain>
    </source>
</reference>
<dbReference type="Pfam" id="PF05982">
    <property type="entry name" value="Sbt_1"/>
    <property type="match status" value="1"/>
</dbReference>
<evidence type="ECO:0008006" key="4">
    <source>
        <dbReference type="Google" id="ProtNLM"/>
    </source>
</evidence>
<keyword evidence="1" id="KW-0472">Membrane</keyword>
<gene>
    <name evidence="2" type="ORF">SAMN05444391_0960</name>
</gene>
<dbReference type="OrthoDB" id="345121at2"/>
<feature type="transmembrane region" description="Helical" evidence="1">
    <location>
        <begin position="294"/>
        <end position="317"/>
    </location>
</feature>
<sequence>MSIDLILSNVLNPPVLFFFAGMLAVFLKSDLEIPQPIAKLFSLYLLISIGLHGGYELSKSGITPYIIKVLGFAMFMAIFVPIYTFFILRLKLDVYNAVAVAATYGSISAVTFLTALSFLQQLKVPSGGYVVAAMTLMESPAIIIGLVLLSIFAKNRENSHTDWKEVLRESFLNTSVYLLLVGLIVGYVTGENGWKGVEPVFGNLFKGFLTFFLLDMGIIAAKRIRELRKVGAFLLVFAIVVPVINAVIAAFLTHTLGIQKGDAFLLTVLSASASYIAVPAAMRLSVPEANPSIYVPMSLALTFPFNISVGIPLYYYLVNMLWG</sequence>
<feature type="transmembrane region" description="Helical" evidence="1">
    <location>
        <begin position="232"/>
        <end position="252"/>
    </location>
</feature>
<dbReference type="Proteomes" id="UP000189810">
    <property type="component" value="Chromosome I"/>
</dbReference>
<dbReference type="InterPro" id="IPR010293">
    <property type="entry name" value="Sbt_1"/>
</dbReference>
<dbReference type="PANTHER" id="PTHR40400">
    <property type="entry name" value="SLR1512 PROTEIN"/>
    <property type="match status" value="1"/>
</dbReference>
<feature type="transmembrane region" description="Helical" evidence="1">
    <location>
        <begin position="95"/>
        <end position="116"/>
    </location>
</feature>
<name>A0A1M6SBM7_9AQUI</name>
<feature type="transmembrane region" description="Helical" evidence="1">
    <location>
        <begin position="128"/>
        <end position="149"/>
    </location>
</feature>
<keyword evidence="1" id="KW-1133">Transmembrane helix</keyword>
<evidence type="ECO:0000256" key="1">
    <source>
        <dbReference type="SAM" id="Phobius"/>
    </source>
</evidence>
<keyword evidence="3" id="KW-1185">Reference proteome</keyword>
<evidence type="ECO:0000313" key="2">
    <source>
        <dbReference type="EMBL" id="SHK42029.1"/>
    </source>
</evidence>
<feature type="transmembrane region" description="Helical" evidence="1">
    <location>
        <begin position="67"/>
        <end position="88"/>
    </location>
</feature>
<feature type="transmembrane region" description="Helical" evidence="1">
    <location>
        <begin position="6"/>
        <end position="25"/>
    </location>
</feature>
<feature type="transmembrane region" description="Helical" evidence="1">
    <location>
        <begin position="264"/>
        <end position="282"/>
    </location>
</feature>